<keyword evidence="5" id="KW-0328">Glycosyltransferase</keyword>
<evidence type="ECO:0000256" key="3">
    <source>
        <dbReference type="SAM" id="MobiDB-lite"/>
    </source>
</evidence>
<evidence type="ECO:0000259" key="4">
    <source>
        <dbReference type="Pfam" id="PF00534"/>
    </source>
</evidence>
<feature type="compositionally biased region" description="Basic and acidic residues" evidence="3">
    <location>
        <begin position="776"/>
        <end position="794"/>
    </location>
</feature>
<dbReference type="Pfam" id="PF00534">
    <property type="entry name" value="Glycos_transf_1"/>
    <property type="match status" value="1"/>
</dbReference>
<dbReference type="InterPro" id="IPR001296">
    <property type="entry name" value="Glyco_trans_1"/>
</dbReference>
<evidence type="ECO:0000256" key="1">
    <source>
        <dbReference type="ARBA" id="ARBA00021292"/>
    </source>
</evidence>
<keyword evidence="2 5" id="KW-0808">Transferase</keyword>
<organism evidence="5 6">
    <name type="scientific">Streptomyces gamaensis</name>
    <dbReference type="NCBI Taxonomy" id="1763542"/>
    <lineage>
        <taxon>Bacteria</taxon>
        <taxon>Bacillati</taxon>
        <taxon>Actinomycetota</taxon>
        <taxon>Actinomycetes</taxon>
        <taxon>Kitasatosporales</taxon>
        <taxon>Streptomycetaceae</taxon>
        <taxon>Streptomyces</taxon>
    </lineage>
</organism>
<dbReference type="SUPFAM" id="SSF53756">
    <property type="entry name" value="UDP-Glycosyltransferase/glycogen phosphorylase"/>
    <property type="match status" value="1"/>
</dbReference>
<comment type="caution">
    <text evidence="5">The sequence shown here is derived from an EMBL/GenBank/DDBJ whole genome shotgun (WGS) entry which is preliminary data.</text>
</comment>
<reference evidence="6" key="1">
    <citation type="journal article" date="2019" name="Int. J. Syst. Evol. Microbiol.">
        <title>The Global Catalogue of Microorganisms (GCM) 10K type strain sequencing project: providing services to taxonomists for standard genome sequencing and annotation.</title>
        <authorList>
            <consortium name="The Broad Institute Genomics Platform"/>
            <consortium name="The Broad Institute Genome Sequencing Center for Infectious Disease"/>
            <person name="Wu L."/>
            <person name="Ma J."/>
        </authorList>
    </citation>
    <scope>NUCLEOTIDE SEQUENCE [LARGE SCALE GENOMIC DNA]</scope>
    <source>
        <strain evidence="6">CGMCC 4.7304</strain>
    </source>
</reference>
<accession>A0ABW0Z2Y2</accession>
<dbReference type="Proteomes" id="UP001596083">
    <property type="component" value="Unassembled WGS sequence"/>
</dbReference>
<dbReference type="PANTHER" id="PTHR12526:SF627">
    <property type="entry name" value="D-RHAMNOSYLTRANSFERASE WBPZ"/>
    <property type="match status" value="1"/>
</dbReference>
<proteinExistence type="predicted"/>
<sequence length="794" mass="84128">MKIAFLIHNAYGIGGTIRATGNLASALAARHDVEIVSVYRGADTPQLPPGPGVRLVPLIDIRKDTGKGAGRDLDHELQREPSALLPGGEASLTAFTRLADERVAAYLAATDADVVVATRPGLVVYLARLARERGFLRIGQEHLIHGSHPPAVREAQDAAIPLLDAYTTVSEGDAATHRAHLPGVRTPVVALPNAVPAPPVEPSSGDARLVVAAGRLIPVKRYPLLVEAFAKVVAERPDWRLRIYGRGPEHAALRERIDRLGLSDHVFLMGPHSPIETEWAKGAVAAVASDYESFGMTIVEAMHCGVPVVATNCPHGPGEIITDGEDGLLVPTGDADALAAGLLALIDDPALRHTMGTAARESAKRYTPARVAERFEDLVRTLRDGAQQGTNAPPDTTTTPTGPTPTPATPARPNNGTTPTPHDNSGAPGPSADATAAPTARTATVHPLRRTARRLLRVLRRRAGTPTPPPTTTPNRAAAPPVPAPLKPLRPRAHARATVDGGLAVRFPRAGVSGQLLTLVGTLRGTDGTAARQRVELPLVADAATGDLTAVLTRTNPLAEGRWDFRVERADDGKRARVGAAYVEQARLLALPLREQEGHVTAWVPYATAGGGLTLRTWRRPAHAELDRIEAGPEALTLTATAHGTAVPLGEHGTLVALPPRDGAEPVELPVTVLDERRLTCTLPYETLTGSTETVEGAWRLRLRPAPGAALVPLGRLAGDNVDRKRTDVYPAGTLPSPLRGTVTVRPVFDPENDLTVDVRPTPKIPEARKILNVREAPDASQEGRKCDPTHNVG</sequence>
<dbReference type="Gene3D" id="3.40.50.2000">
    <property type="entry name" value="Glycogen Phosphorylase B"/>
    <property type="match status" value="2"/>
</dbReference>
<feature type="domain" description="Glycosyl transferase family 1" evidence="4">
    <location>
        <begin position="202"/>
        <end position="361"/>
    </location>
</feature>
<dbReference type="PANTHER" id="PTHR12526">
    <property type="entry name" value="GLYCOSYLTRANSFERASE"/>
    <property type="match status" value="1"/>
</dbReference>
<evidence type="ECO:0000313" key="6">
    <source>
        <dbReference type="Proteomes" id="UP001596083"/>
    </source>
</evidence>
<protein>
    <recommendedName>
        <fullName evidence="1">D-inositol 3-phosphate glycosyltransferase</fullName>
    </recommendedName>
</protein>
<dbReference type="EMBL" id="JBHSPB010000009">
    <property type="protein sequence ID" value="MFC5721834.1"/>
    <property type="molecule type" value="Genomic_DNA"/>
</dbReference>
<name>A0ABW0Z2Y2_9ACTN</name>
<feature type="region of interest" description="Disordered" evidence="3">
    <location>
        <begin position="461"/>
        <end position="488"/>
    </location>
</feature>
<keyword evidence="6" id="KW-1185">Reference proteome</keyword>
<feature type="region of interest" description="Disordered" evidence="3">
    <location>
        <begin position="774"/>
        <end position="794"/>
    </location>
</feature>
<feature type="compositionally biased region" description="Low complexity" evidence="3">
    <location>
        <begin position="389"/>
        <end position="401"/>
    </location>
</feature>
<gene>
    <name evidence="5" type="ORF">ACFP1Z_16805</name>
</gene>
<evidence type="ECO:0000313" key="5">
    <source>
        <dbReference type="EMBL" id="MFC5721834.1"/>
    </source>
</evidence>
<dbReference type="GO" id="GO:0016757">
    <property type="term" value="F:glycosyltransferase activity"/>
    <property type="evidence" value="ECO:0007669"/>
    <property type="project" value="UniProtKB-KW"/>
</dbReference>
<feature type="region of interest" description="Disordered" evidence="3">
    <location>
        <begin position="385"/>
        <end position="443"/>
    </location>
</feature>
<feature type="compositionally biased region" description="Low complexity" evidence="3">
    <location>
        <begin position="411"/>
        <end position="443"/>
    </location>
</feature>
<evidence type="ECO:0000256" key="2">
    <source>
        <dbReference type="ARBA" id="ARBA00022679"/>
    </source>
</evidence>
<dbReference type="RefSeq" id="WP_390317190.1">
    <property type="nucleotide sequence ID" value="NZ_JBHSPB010000009.1"/>
</dbReference>